<dbReference type="InterPro" id="IPR050428">
    <property type="entry name" value="TCS_sensor_his_kinase"/>
</dbReference>
<organism evidence="12 13">
    <name type="scientific">Pseudoduganella aquatica</name>
    <dbReference type="NCBI Taxonomy" id="2660641"/>
    <lineage>
        <taxon>Bacteria</taxon>
        <taxon>Pseudomonadati</taxon>
        <taxon>Pseudomonadota</taxon>
        <taxon>Betaproteobacteria</taxon>
        <taxon>Burkholderiales</taxon>
        <taxon>Oxalobacteraceae</taxon>
        <taxon>Telluria group</taxon>
        <taxon>Pseudoduganella</taxon>
    </lineage>
</organism>
<evidence type="ECO:0000256" key="4">
    <source>
        <dbReference type="ARBA" id="ARBA00022553"/>
    </source>
</evidence>
<dbReference type="SUPFAM" id="SSF55874">
    <property type="entry name" value="ATPase domain of HSP90 chaperone/DNA topoisomerase II/histidine kinase"/>
    <property type="match status" value="1"/>
</dbReference>
<gene>
    <name evidence="12" type="ORF">GTP77_28915</name>
</gene>
<proteinExistence type="predicted"/>
<dbReference type="Pfam" id="PF00512">
    <property type="entry name" value="HisKA"/>
    <property type="match status" value="1"/>
</dbReference>
<dbReference type="GO" id="GO:0005886">
    <property type="term" value="C:plasma membrane"/>
    <property type="evidence" value="ECO:0007669"/>
    <property type="project" value="TreeGrafter"/>
</dbReference>
<evidence type="ECO:0000256" key="9">
    <source>
        <dbReference type="ARBA" id="ARBA00023136"/>
    </source>
</evidence>
<dbReference type="InterPro" id="IPR036890">
    <property type="entry name" value="HATPase_C_sf"/>
</dbReference>
<evidence type="ECO:0000313" key="12">
    <source>
        <dbReference type="EMBL" id="MYN11339.1"/>
    </source>
</evidence>
<keyword evidence="6 10" id="KW-0812">Transmembrane</keyword>
<evidence type="ECO:0000256" key="2">
    <source>
        <dbReference type="ARBA" id="ARBA00004370"/>
    </source>
</evidence>
<dbReference type="GO" id="GO:0000155">
    <property type="term" value="F:phosphorelay sensor kinase activity"/>
    <property type="evidence" value="ECO:0007669"/>
    <property type="project" value="InterPro"/>
</dbReference>
<protein>
    <recommendedName>
        <fullName evidence="3">histidine kinase</fullName>
        <ecNumber evidence="3">2.7.13.3</ecNumber>
    </recommendedName>
</protein>
<dbReference type="EC" id="2.7.13.3" evidence="3"/>
<feature type="transmembrane region" description="Helical" evidence="10">
    <location>
        <begin position="12"/>
        <end position="34"/>
    </location>
</feature>
<dbReference type="Gene3D" id="6.10.340.10">
    <property type="match status" value="1"/>
</dbReference>
<dbReference type="SMART" id="SM00387">
    <property type="entry name" value="HATPase_c"/>
    <property type="match status" value="1"/>
</dbReference>
<evidence type="ECO:0000256" key="6">
    <source>
        <dbReference type="ARBA" id="ARBA00022692"/>
    </source>
</evidence>
<sequence length="416" mass="44206">MKPFNSLRRRIVVAYTTYAFGFVLFFALIAAFAVEGIEEHLVDNRLRQVAAWAAPRAAGMLPVEMPAGLSFHRGADIPTSLRGLPPGVQEKTVDGVGLHILAGHDALGEYVAVDHESDYEKVELAVYSLFAIGFLGFLLFSYFLGGYVARRLVTPIMDMAEAVSSDQPNVSLEGRRDELGILARAYAAHTAQLRDVLERERFFTGDVSHELRSPLTVIMGAAEVLMAQGKGSAGYAPAARIYRAAQEAAECVTVLLLLARAPQLDALALVDVGQVARGETERHQHLVAARPVRLEFAGGEDFTVRAPRELCMSAIGNLVRNACQYTDSGTVTVRMGRNSVSVEDTGPGLPAAVRAALEGQAHGAVLGSGAGGSSGTGLGLALVRRICSYLGASLALEDRPGGGSIFIIRFTPAGSN</sequence>
<dbReference type="Proteomes" id="UP000450676">
    <property type="component" value="Unassembled WGS sequence"/>
</dbReference>
<dbReference type="Gene3D" id="1.10.287.130">
    <property type="match status" value="1"/>
</dbReference>
<evidence type="ECO:0000256" key="10">
    <source>
        <dbReference type="SAM" id="Phobius"/>
    </source>
</evidence>
<dbReference type="Pfam" id="PF02518">
    <property type="entry name" value="HATPase_c"/>
    <property type="match status" value="1"/>
</dbReference>
<evidence type="ECO:0000313" key="13">
    <source>
        <dbReference type="Proteomes" id="UP000450676"/>
    </source>
</evidence>
<keyword evidence="7 12" id="KW-0418">Kinase</keyword>
<comment type="catalytic activity">
    <reaction evidence="1">
        <text>ATP + protein L-histidine = ADP + protein N-phospho-L-histidine.</text>
        <dbReference type="EC" id="2.7.13.3"/>
    </reaction>
</comment>
<evidence type="ECO:0000256" key="1">
    <source>
        <dbReference type="ARBA" id="ARBA00000085"/>
    </source>
</evidence>
<keyword evidence="8 10" id="KW-1133">Transmembrane helix</keyword>
<evidence type="ECO:0000256" key="8">
    <source>
        <dbReference type="ARBA" id="ARBA00022989"/>
    </source>
</evidence>
<feature type="transmembrane region" description="Helical" evidence="10">
    <location>
        <begin position="124"/>
        <end position="149"/>
    </location>
</feature>
<dbReference type="InterPro" id="IPR005467">
    <property type="entry name" value="His_kinase_dom"/>
</dbReference>
<dbReference type="InterPro" id="IPR003661">
    <property type="entry name" value="HisK_dim/P_dom"/>
</dbReference>
<dbReference type="SMART" id="SM00388">
    <property type="entry name" value="HisKA"/>
    <property type="match status" value="1"/>
</dbReference>
<evidence type="ECO:0000256" key="5">
    <source>
        <dbReference type="ARBA" id="ARBA00022679"/>
    </source>
</evidence>
<keyword evidence="9 10" id="KW-0472">Membrane</keyword>
<comment type="caution">
    <text evidence="12">The sequence shown here is derived from an EMBL/GenBank/DDBJ whole genome shotgun (WGS) entry which is preliminary data.</text>
</comment>
<dbReference type="AlphaFoldDB" id="A0A7X4HHK7"/>
<dbReference type="CDD" id="cd00082">
    <property type="entry name" value="HisKA"/>
    <property type="match status" value="1"/>
</dbReference>
<dbReference type="InterPro" id="IPR003594">
    <property type="entry name" value="HATPase_dom"/>
</dbReference>
<evidence type="ECO:0000256" key="3">
    <source>
        <dbReference type="ARBA" id="ARBA00012438"/>
    </source>
</evidence>
<dbReference type="PRINTS" id="PR00344">
    <property type="entry name" value="BCTRLSENSOR"/>
</dbReference>
<dbReference type="RefSeq" id="WP_161075605.1">
    <property type="nucleotide sequence ID" value="NZ_WWCU01000068.1"/>
</dbReference>
<dbReference type="PANTHER" id="PTHR45436:SF16">
    <property type="entry name" value="HISTIDINE KINASE"/>
    <property type="match status" value="1"/>
</dbReference>
<reference evidence="12 13" key="1">
    <citation type="submission" date="2019-12" db="EMBL/GenBank/DDBJ databases">
        <title>Novel species isolated from a subtropical stream in China.</title>
        <authorList>
            <person name="Lu H."/>
        </authorList>
    </citation>
    <scope>NUCLEOTIDE SEQUENCE [LARGE SCALE GENOMIC DNA]</scope>
    <source>
        <strain evidence="12 13">FT127W</strain>
    </source>
</reference>
<comment type="subcellular location">
    <subcellularLocation>
        <location evidence="2">Membrane</location>
    </subcellularLocation>
</comment>
<dbReference type="SUPFAM" id="SSF47384">
    <property type="entry name" value="Homodimeric domain of signal transducing histidine kinase"/>
    <property type="match status" value="1"/>
</dbReference>
<evidence type="ECO:0000256" key="7">
    <source>
        <dbReference type="ARBA" id="ARBA00022777"/>
    </source>
</evidence>
<keyword evidence="4" id="KW-0597">Phosphoprotein</keyword>
<keyword evidence="13" id="KW-1185">Reference proteome</keyword>
<dbReference type="Gene3D" id="3.30.565.10">
    <property type="entry name" value="Histidine kinase-like ATPase, C-terminal domain"/>
    <property type="match status" value="1"/>
</dbReference>
<dbReference type="InterPro" id="IPR036097">
    <property type="entry name" value="HisK_dim/P_sf"/>
</dbReference>
<dbReference type="InterPro" id="IPR004358">
    <property type="entry name" value="Sig_transdc_His_kin-like_C"/>
</dbReference>
<dbReference type="PANTHER" id="PTHR45436">
    <property type="entry name" value="SENSOR HISTIDINE KINASE YKOH"/>
    <property type="match status" value="1"/>
</dbReference>
<name>A0A7X4HHK7_9BURK</name>
<dbReference type="PROSITE" id="PS50109">
    <property type="entry name" value="HIS_KIN"/>
    <property type="match status" value="1"/>
</dbReference>
<dbReference type="EMBL" id="WWCU01000068">
    <property type="protein sequence ID" value="MYN11339.1"/>
    <property type="molecule type" value="Genomic_DNA"/>
</dbReference>
<keyword evidence="5" id="KW-0808">Transferase</keyword>
<evidence type="ECO:0000259" key="11">
    <source>
        <dbReference type="PROSITE" id="PS50109"/>
    </source>
</evidence>
<feature type="domain" description="Histidine kinase" evidence="11">
    <location>
        <begin position="206"/>
        <end position="414"/>
    </location>
</feature>
<accession>A0A7X4HHK7</accession>